<accession>A0A934TJC5</accession>
<evidence type="ECO:0000256" key="1">
    <source>
        <dbReference type="ARBA" id="ARBA00006987"/>
    </source>
</evidence>
<name>A0A934TJC5_9RHOB</name>
<reference evidence="3" key="2">
    <citation type="journal article" date="2020" name="Microorganisms">
        <title>Osmotic Adaptation and Compatible Solute Biosynthesis of Phototrophic Bacteria as Revealed from Genome Analyses.</title>
        <authorList>
            <person name="Imhoff J.F."/>
            <person name="Rahn T."/>
            <person name="Kunzel S."/>
            <person name="Keller A."/>
            <person name="Neulinger S.C."/>
        </authorList>
    </citation>
    <scope>NUCLEOTIDE SEQUENCE</scope>
    <source>
        <strain evidence="3">LMG 28126</strain>
    </source>
</reference>
<evidence type="ECO:0008006" key="5">
    <source>
        <dbReference type="Google" id="ProtNLM"/>
    </source>
</evidence>
<dbReference type="AlphaFoldDB" id="A0A934TJC5"/>
<evidence type="ECO:0000256" key="2">
    <source>
        <dbReference type="SAM" id="SignalP"/>
    </source>
</evidence>
<feature type="chain" id="PRO_5037671629" description="Tripartite-type tricarboxylate transporter, receptor component TctC" evidence="2">
    <location>
        <begin position="21"/>
        <end position="360"/>
    </location>
</feature>
<keyword evidence="2" id="KW-0732">Signal</keyword>
<dbReference type="Gene3D" id="3.40.190.10">
    <property type="entry name" value="Periplasmic binding protein-like II"/>
    <property type="match status" value="1"/>
</dbReference>
<comment type="similarity">
    <text evidence="1">Belongs to the UPF0065 (bug) family.</text>
</comment>
<reference evidence="3" key="1">
    <citation type="submission" date="2017-05" db="EMBL/GenBank/DDBJ databases">
        <authorList>
            <person name="Imhoff J.F."/>
            <person name="Rahn T."/>
            <person name="Kuenzel S."/>
            <person name="Neulinger S.C."/>
        </authorList>
    </citation>
    <scope>NUCLEOTIDE SEQUENCE</scope>
    <source>
        <strain evidence="3">LMG 28126</strain>
    </source>
</reference>
<protein>
    <recommendedName>
        <fullName evidence="5">Tripartite-type tricarboxylate transporter, receptor component TctC</fullName>
    </recommendedName>
</protein>
<dbReference type="EMBL" id="NHSD01000152">
    <property type="protein sequence ID" value="MBK5926678.1"/>
    <property type="molecule type" value="Genomic_DNA"/>
</dbReference>
<dbReference type="PANTHER" id="PTHR42928:SF5">
    <property type="entry name" value="BLR1237 PROTEIN"/>
    <property type="match status" value="1"/>
</dbReference>
<keyword evidence="4" id="KW-1185">Reference proteome</keyword>
<dbReference type="InterPro" id="IPR005064">
    <property type="entry name" value="BUG"/>
</dbReference>
<dbReference type="InterPro" id="IPR042100">
    <property type="entry name" value="Bug_dom1"/>
</dbReference>
<gene>
    <name evidence="3" type="ORF">CCR87_04830</name>
</gene>
<proteinExistence type="inferred from homology"/>
<evidence type="ECO:0000313" key="3">
    <source>
        <dbReference type="EMBL" id="MBK5926678.1"/>
    </source>
</evidence>
<evidence type="ECO:0000313" key="4">
    <source>
        <dbReference type="Proteomes" id="UP000706333"/>
    </source>
</evidence>
<comment type="caution">
    <text evidence="3">The sequence shown here is derived from an EMBL/GenBank/DDBJ whole genome shotgun (WGS) entry which is preliminary data.</text>
</comment>
<dbReference type="Proteomes" id="UP000706333">
    <property type="component" value="Unassembled WGS sequence"/>
</dbReference>
<dbReference type="RefSeq" id="WP_201156449.1">
    <property type="nucleotide sequence ID" value="NZ_NHSD01000152.1"/>
</dbReference>
<sequence length="360" mass="38449">MTRFWTPLAAALTATATLMAAGTAKAEFYEGQTIRIIIPFSAGGGTDTFGRLIAQHLGRHIPGSPTVIAENVTGAGGLLGSNEFTRVDRDGMTLLTASGHLNLRAFLGLEGLELDLRDLDPVVASPMGHVTAIHSRAGITDGTEIMQMEGRITKGITDPVGLIESIVTLEMFGIEYRPVPGFGGRGDTRLAFERGELAINTQSSPAFNASVLPLVEEGTAITAYAIGFIDPDGNPVRDPAVPDIITAPELYQQIHGEMPSGEAWEAFKVVANLVQNTRGTIWVHSEAPEEARTALRTGVDAMVQDPAFIEAAASILEGYEVISGPGLDQIKAELNAAPEEILDWLRALMTDRFEVSFTPR</sequence>
<feature type="signal peptide" evidence="2">
    <location>
        <begin position="1"/>
        <end position="20"/>
    </location>
</feature>
<organism evidence="3 4">
    <name type="scientific">Rhodobaculum claviforme</name>
    <dbReference type="NCBI Taxonomy" id="1549854"/>
    <lineage>
        <taxon>Bacteria</taxon>
        <taxon>Pseudomonadati</taxon>
        <taxon>Pseudomonadota</taxon>
        <taxon>Alphaproteobacteria</taxon>
        <taxon>Rhodobacterales</taxon>
        <taxon>Paracoccaceae</taxon>
        <taxon>Rhodobaculum</taxon>
    </lineage>
</organism>
<dbReference type="PANTHER" id="PTHR42928">
    <property type="entry name" value="TRICARBOXYLATE-BINDING PROTEIN"/>
    <property type="match status" value="1"/>
</dbReference>
<dbReference type="Gene3D" id="3.40.190.150">
    <property type="entry name" value="Bordetella uptake gene, domain 1"/>
    <property type="match status" value="1"/>
</dbReference>